<sequence length="136" mass="15361">MSNKNTAPTHRMALVANLVSAYISYNRLPVSEIPALIKSVHDRLDELARPAAPGRLVSPVPIKQTVTRDYIVSLEDGRQYKSLKRHLATRGFTPEEYRRKWGLPLDYPMIAANYSAQRSEVAKTIGLGGNRRKRFV</sequence>
<gene>
    <name evidence="2" type="primary">ros_16</name>
    <name evidence="2" type="ORF">GMJLKIPL_6591</name>
</gene>
<comment type="caution">
    <text evidence="2">The sequence shown here is derived from an EMBL/GenBank/DDBJ whole genome shotgun (WGS) entry which is preliminary data.</text>
</comment>
<dbReference type="Gene3D" id="1.10.10.1550">
    <property type="entry name" value="ROS/MUCR transcriptional regulator protein"/>
    <property type="match status" value="1"/>
</dbReference>
<dbReference type="Proteomes" id="UP001055153">
    <property type="component" value="Unassembled WGS sequence"/>
</dbReference>
<keyword evidence="3" id="KW-1185">Reference proteome</keyword>
<dbReference type="EMBL" id="BPQQ01000144">
    <property type="protein sequence ID" value="GJE04627.1"/>
    <property type="molecule type" value="Genomic_DNA"/>
</dbReference>
<dbReference type="RefSeq" id="WP_238242071.1">
    <property type="nucleotide sequence ID" value="NZ_BPQQ01000144.1"/>
</dbReference>
<reference evidence="2" key="2">
    <citation type="submission" date="2021-08" db="EMBL/GenBank/DDBJ databases">
        <authorList>
            <person name="Tani A."/>
            <person name="Ola A."/>
            <person name="Ogura Y."/>
            <person name="Katsura K."/>
            <person name="Hayashi T."/>
        </authorList>
    </citation>
    <scope>NUCLEOTIDE SEQUENCE</scope>
    <source>
        <strain evidence="2">DSM 17168</strain>
    </source>
</reference>
<evidence type="ECO:0000313" key="3">
    <source>
        <dbReference type="Proteomes" id="UP001055153"/>
    </source>
</evidence>
<evidence type="ECO:0000256" key="1">
    <source>
        <dbReference type="ARBA" id="ARBA00007031"/>
    </source>
</evidence>
<accession>A0ABQ4SNA2</accession>
<dbReference type="InterPro" id="IPR008807">
    <property type="entry name" value="ROS_MUCR"/>
</dbReference>
<reference evidence="2" key="1">
    <citation type="journal article" date="2021" name="Front. Microbiol.">
        <title>Comprehensive Comparative Genomics and Phenotyping of Methylobacterium Species.</title>
        <authorList>
            <person name="Alessa O."/>
            <person name="Ogura Y."/>
            <person name="Fujitani Y."/>
            <person name="Takami H."/>
            <person name="Hayashi T."/>
            <person name="Sahin N."/>
            <person name="Tani A."/>
        </authorList>
    </citation>
    <scope>NUCLEOTIDE SEQUENCE</scope>
    <source>
        <strain evidence="2">DSM 17168</strain>
    </source>
</reference>
<dbReference type="InterPro" id="IPR041920">
    <property type="entry name" value="ROS/MUCR_sf"/>
</dbReference>
<proteinExistence type="inferred from homology"/>
<protein>
    <submittedName>
        <fullName evidence="2">Transcriptional regulatory protein ros</fullName>
    </submittedName>
</protein>
<comment type="similarity">
    <text evidence="1">Belongs to the ros/MucR family.</text>
</comment>
<dbReference type="Pfam" id="PF05443">
    <property type="entry name" value="ROS_MUCR"/>
    <property type="match status" value="1"/>
</dbReference>
<evidence type="ECO:0000313" key="2">
    <source>
        <dbReference type="EMBL" id="GJE04627.1"/>
    </source>
</evidence>
<organism evidence="2 3">
    <name type="scientific">Methylobacterium isbiliense</name>
    <dbReference type="NCBI Taxonomy" id="315478"/>
    <lineage>
        <taxon>Bacteria</taxon>
        <taxon>Pseudomonadati</taxon>
        <taxon>Pseudomonadota</taxon>
        <taxon>Alphaproteobacteria</taxon>
        <taxon>Hyphomicrobiales</taxon>
        <taxon>Methylobacteriaceae</taxon>
        <taxon>Methylobacterium</taxon>
    </lineage>
</organism>
<name>A0ABQ4SNA2_9HYPH</name>